<evidence type="ECO:0000313" key="7">
    <source>
        <dbReference type="EMBL" id="KDQ62989.1"/>
    </source>
</evidence>
<gene>
    <name evidence="7" type="ORF">JAAARDRAFT_168376</name>
</gene>
<dbReference type="Gene3D" id="2.40.70.10">
    <property type="entry name" value="Acid Proteases"/>
    <property type="match status" value="2"/>
</dbReference>
<evidence type="ECO:0000256" key="5">
    <source>
        <dbReference type="SAM" id="SignalP"/>
    </source>
</evidence>
<reference evidence="8" key="1">
    <citation type="journal article" date="2014" name="Proc. Natl. Acad. Sci. U.S.A.">
        <title>Extensive sampling of basidiomycete genomes demonstrates inadequacy of the white-rot/brown-rot paradigm for wood decay fungi.</title>
        <authorList>
            <person name="Riley R."/>
            <person name="Salamov A.A."/>
            <person name="Brown D.W."/>
            <person name="Nagy L.G."/>
            <person name="Floudas D."/>
            <person name="Held B.W."/>
            <person name="Levasseur A."/>
            <person name="Lombard V."/>
            <person name="Morin E."/>
            <person name="Otillar R."/>
            <person name="Lindquist E.A."/>
            <person name="Sun H."/>
            <person name="LaButti K.M."/>
            <person name="Schmutz J."/>
            <person name="Jabbour D."/>
            <person name="Luo H."/>
            <person name="Baker S.E."/>
            <person name="Pisabarro A.G."/>
            <person name="Walton J.D."/>
            <person name="Blanchette R.A."/>
            <person name="Henrissat B."/>
            <person name="Martin F."/>
            <person name="Cullen D."/>
            <person name="Hibbett D.S."/>
            <person name="Grigoriev I.V."/>
        </authorList>
    </citation>
    <scope>NUCLEOTIDE SEQUENCE [LARGE SCALE GENOMIC DNA]</scope>
    <source>
        <strain evidence="8">MUCL 33604</strain>
    </source>
</reference>
<organism evidence="7 8">
    <name type="scientific">Jaapia argillacea MUCL 33604</name>
    <dbReference type="NCBI Taxonomy" id="933084"/>
    <lineage>
        <taxon>Eukaryota</taxon>
        <taxon>Fungi</taxon>
        <taxon>Dikarya</taxon>
        <taxon>Basidiomycota</taxon>
        <taxon>Agaricomycotina</taxon>
        <taxon>Agaricomycetes</taxon>
        <taxon>Agaricomycetidae</taxon>
        <taxon>Jaapiales</taxon>
        <taxon>Jaapiaceae</taxon>
        <taxon>Jaapia</taxon>
    </lineage>
</organism>
<evidence type="ECO:0000256" key="1">
    <source>
        <dbReference type="ARBA" id="ARBA00007447"/>
    </source>
</evidence>
<evidence type="ECO:0000259" key="6">
    <source>
        <dbReference type="PROSITE" id="PS51767"/>
    </source>
</evidence>
<dbReference type="Proteomes" id="UP000027265">
    <property type="component" value="Unassembled WGS sequence"/>
</dbReference>
<dbReference type="SUPFAM" id="SSF50630">
    <property type="entry name" value="Acid proteases"/>
    <property type="match status" value="1"/>
</dbReference>
<keyword evidence="4" id="KW-0645">Protease</keyword>
<keyword evidence="4" id="KW-0378">Hydrolase</keyword>
<dbReference type="OrthoDB" id="660550at2759"/>
<dbReference type="InterPro" id="IPR001461">
    <property type="entry name" value="Aspartic_peptidase_A1"/>
</dbReference>
<comment type="similarity">
    <text evidence="1 4">Belongs to the peptidase A1 family.</text>
</comment>
<dbReference type="InParanoid" id="A0A067Q7R5"/>
<feature type="domain" description="Peptidase A1" evidence="6">
    <location>
        <begin position="85"/>
        <end position="402"/>
    </location>
</feature>
<dbReference type="STRING" id="933084.A0A067Q7R5"/>
<evidence type="ECO:0000256" key="3">
    <source>
        <dbReference type="PIRSR" id="PIRSR601461-1"/>
    </source>
</evidence>
<dbReference type="PROSITE" id="PS51767">
    <property type="entry name" value="PEPTIDASE_A1"/>
    <property type="match status" value="1"/>
</dbReference>
<protein>
    <recommendedName>
        <fullName evidence="6">Peptidase A1 domain-containing protein</fullName>
    </recommendedName>
</protein>
<dbReference type="PANTHER" id="PTHR47966">
    <property type="entry name" value="BETA-SITE APP-CLEAVING ENZYME, ISOFORM A-RELATED"/>
    <property type="match status" value="1"/>
</dbReference>
<dbReference type="GO" id="GO:0006508">
    <property type="term" value="P:proteolysis"/>
    <property type="evidence" value="ECO:0007669"/>
    <property type="project" value="UniProtKB-KW"/>
</dbReference>
<feature type="signal peptide" evidence="5">
    <location>
        <begin position="1"/>
        <end position="22"/>
    </location>
</feature>
<dbReference type="Pfam" id="PF00026">
    <property type="entry name" value="Asp"/>
    <property type="match status" value="1"/>
</dbReference>
<dbReference type="PRINTS" id="PR00792">
    <property type="entry name" value="PEPSIN"/>
</dbReference>
<proteinExistence type="inferred from homology"/>
<keyword evidence="8" id="KW-1185">Reference proteome</keyword>
<dbReference type="InterPro" id="IPR021109">
    <property type="entry name" value="Peptidase_aspartic_dom_sf"/>
</dbReference>
<dbReference type="InterPro" id="IPR001969">
    <property type="entry name" value="Aspartic_peptidase_AS"/>
</dbReference>
<dbReference type="CDD" id="cd05471">
    <property type="entry name" value="pepsin_like"/>
    <property type="match status" value="1"/>
</dbReference>
<dbReference type="GO" id="GO:0004190">
    <property type="term" value="F:aspartic-type endopeptidase activity"/>
    <property type="evidence" value="ECO:0007669"/>
    <property type="project" value="UniProtKB-KW"/>
</dbReference>
<dbReference type="PANTHER" id="PTHR47966:SF51">
    <property type="entry name" value="BETA-SITE APP-CLEAVING ENZYME, ISOFORM A-RELATED"/>
    <property type="match status" value="1"/>
</dbReference>
<dbReference type="EMBL" id="KL197710">
    <property type="protein sequence ID" value="KDQ62989.1"/>
    <property type="molecule type" value="Genomic_DNA"/>
</dbReference>
<dbReference type="InterPro" id="IPR034164">
    <property type="entry name" value="Pepsin-like_dom"/>
</dbReference>
<evidence type="ECO:0000256" key="4">
    <source>
        <dbReference type="RuleBase" id="RU000454"/>
    </source>
</evidence>
<keyword evidence="2 4" id="KW-0064">Aspartyl protease</keyword>
<accession>A0A067Q7R5</accession>
<dbReference type="HOGENOM" id="CLU_038846_0_0_1"/>
<feature type="active site" evidence="3">
    <location>
        <position position="284"/>
    </location>
</feature>
<dbReference type="FunCoup" id="A0A067Q7R5">
    <property type="interactions" value="48"/>
</dbReference>
<evidence type="ECO:0000313" key="8">
    <source>
        <dbReference type="Proteomes" id="UP000027265"/>
    </source>
</evidence>
<keyword evidence="5" id="KW-0732">Signal</keyword>
<dbReference type="AlphaFoldDB" id="A0A067Q7R5"/>
<feature type="active site" evidence="3">
    <location>
        <position position="103"/>
    </location>
</feature>
<sequence length="412" mass="42924">MFPAQALLSTLLLALSLTAINASPLIVRDNLISLPLAKKVNSIGGSTNLVQIDQARANALRAQAHGKTHPGPGISVPVENKAVTYVANVGVGSPPTQYSLIIDTGSSNTWVGAQKPYTRTSTSSKTGDTVSVTYGSGSFSGTEFLDRVSLGPTLNIVKQSIGVADTSKGFDSVDGILGIGPVDLTQGTLSPDTSSTIPTVTDNLFTQGTISNHLVAISFEPTIVPDTMNGELTFGGTDRSKYTGSVNYVPITETSPASTFWGIDQSITYGSGTTILSETAGIVDTGTTLILIASDAFARYQQATGGKLDSNTGLLQITPAQYGNLRNLNFLVGGVSYELTPNAQIWPRSLNSQIGGTASGIYLIVSDLGSNSGQGLDFINGQTFLERFYSVYDSGNGSVGLATTPFTHAMTN</sequence>
<feature type="chain" id="PRO_5001643811" description="Peptidase A1 domain-containing protein" evidence="5">
    <location>
        <begin position="23"/>
        <end position="412"/>
    </location>
</feature>
<dbReference type="PROSITE" id="PS00141">
    <property type="entry name" value="ASP_PROTEASE"/>
    <property type="match status" value="2"/>
</dbReference>
<name>A0A067Q7R5_9AGAM</name>
<dbReference type="InterPro" id="IPR033121">
    <property type="entry name" value="PEPTIDASE_A1"/>
</dbReference>
<evidence type="ECO:0000256" key="2">
    <source>
        <dbReference type="ARBA" id="ARBA00022750"/>
    </source>
</evidence>